<dbReference type="EMBL" id="JABFJV010000089">
    <property type="protein sequence ID" value="NOK34967.1"/>
    <property type="molecule type" value="Genomic_DNA"/>
</dbReference>
<protein>
    <submittedName>
        <fullName evidence="1">VOC family protein</fullName>
    </submittedName>
</protein>
<proteinExistence type="predicted"/>
<accession>A0A3A8I2K0</accession>
<evidence type="ECO:0000313" key="1">
    <source>
        <dbReference type="EMBL" id="NOK34967.1"/>
    </source>
</evidence>
<name>A0A3A8I2K0_9BACT</name>
<dbReference type="Gene3D" id="3.10.180.10">
    <property type="entry name" value="2,3-Dihydroxybiphenyl 1,2-Dioxygenase, domain 1"/>
    <property type="match status" value="1"/>
</dbReference>
<dbReference type="Proteomes" id="UP000563426">
    <property type="component" value="Unassembled WGS sequence"/>
</dbReference>
<sequence length="124" mass="13519">MTTDGIAGLLIETHNWGKTVAFWKALGYELEFETDHHSGQLRHPGGGPFLFVAERPEGTPLLLQPMIAVRDAAKFSPPDSGRVVRPFEAQHWGALEMLLADPDGRHLSVQAASPAGTHKEHPHG</sequence>
<dbReference type="InterPro" id="IPR029068">
    <property type="entry name" value="Glyas_Bleomycin-R_OHBP_Dase"/>
</dbReference>
<keyword evidence="2" id="KW-1185">Reference proteome</keyword>
<dbReference type="OrthoDB" id="9797093at2"/>
<dbReference type="RefSeq" id="WP_120525996.1">
    <property type="nucleotide sequence ID" value="NZ_JABFJV010000089.1"/>
</dbReference>
<dbReference type="AlphaFoldDB" id="A0A3A8I2K0"/>
<evidence type="ECO:0000313" key="2">
    <source>
        <dbReference type="Proteomes" id="UP000563426"/>
    </source>
</evidence>
<organism evidence="1 2">
    <name type="scientific">Corallococcus exercitus</name>
    <dbReference type="NCBI Taxonomy" id="2316736"/>
    <lineage>
        <taxon>Bacteria</taxon>
        <taxon>Pseudomonadati</taxon>
        <taxon>Myxococcota</taxon>
        <taxon>Myxococcia</taxon>
        <taxon>Myxococcales</taxon>
        <taxon>Cystobacterineae</taxon>
        <taxon>Myxococcaceae</taxon>
        <taxon>Corallococcus</taxon>
    </lineage>
</organism>
<dbReference type="SUPFAM" id="SSF54593">
    <property type="entry name" value="Glyoxalase/Bleomycin resistance protein/Dihydroxybiphenyl dioxygenase"/>
    <property type="match status" value="1"/>
</dbReference>
<gene>
    <name evidence="1" type="ORF">HMI49_17345</name>
</gene>
<reference evidence="1 2" key="1">
    <citation type="submission" date="2020-05" db="EMBL/GenBank/DDBJ databases">
        <authorList>
            <person name="Whitworth D."/>
        </authorList>
    </citation>
    <scope>NUCLEOTIDE SEQUENCE [LARGE SCALE GENOMIC DNA]</scope>
    <source>
        <strain evidence="1 2">AB043B</strain>
    </source>
</reference>
<comment type="caution">
    <text evidence="1">The sequence shown here is derived from an EMBL/GenBank/DDBJ whole genome shotgun (WGS) entry which is preliminary data.</text>
</comment>